<comment type="similarity">
    <text evidence="12">Belongs to the NhaA Na(+)/H(+) (TC 2.A.33) antiporter family.</text>
</comment>
<keyword evidence="9 12" id="KW-0406">Ion transport</keyword>
<dbReference type="SUPFAM" id="SSF52833">
    <property type="entry name" value="Thioredoxin-like"/>
    <property type="match status" value="1"/>
</dbReference>
<dbReference type="GO" id="GO:0005886">
    <property type="term" value="C:plasma membrane"/>
    <property type="evidence" value="ECO:0007669"/>
    <property type="project" value="UniProtKB-SubCell"/>
</dbReference>
<evidence type="ECO:0000256" key="8">
    <source>
        <dbReference type="ARBA" id="ARBA00023053"/>
    </source>
</evidence>
<evidence type="ECO:0000313" key="14">
    <source>
        <dbReference type="EMBL" id="OHV03840.1"/>
    </source>
</evidence>
<feature type="transmembrane region" description="Helical" evidence="12">
    <location>
        <begin position="102"/>
        <end position="121"/>
    </location>
</feature>
<keyword evidence="6 12" id="KW-0812">Transmembrane</keyword>
<evidence type="ECO:0000256" key="12">
    <source>
        <dbReference type="HAMAP-Rule" id="MF_01844"/>
    </source>
</evidence>
<feature type="transmembrane region" description="Helical" evidence="12">
    <location>
        <begin position="214"/>
        <end position="242"/>
    </location>
</feature>
<evidence type="ECO:0000256" key="6">
    <source>
        <dbReference type="ARBA" id="ARBA00022692"/>
    </source>
</evidence>
<accession>A0A1S1NJ32</accession>
<feature type="transmembrane region" description="Helical" evidence="12">
    <location>
        <begin position="127"/>
        <end position="148"/>
    </location>
</feature>
<keyword evidence="15" id="KW-1185">Reference proteome</keyword>
<comment type="function">
    <text evidence="12">Na(+)/H(+) antiporter that extrudes sodium in exchange for external protons.</text>
</comment>
<dbReference type="GO" id="GO:0006885">
    <property type="term" value="P:regulation of pH"/>
    <property type="evidence" value="ECO:0007669"/>
    <property type="project" value="UniProtKB-UniRule"/>
</dbReference>
<feature type="transmembrane region" description="Helical" evidence="12">
    <location>
        <begin position="330"/>
        <end position="354"/>
    </location>
</feature>
<dbReference type="GO" id="GO:0015385">
    <property type="term" value="F:sodium:proton antiporter activity"/>
    <property type="evidence" value="ECO:0007669"/>
    <property type="project" value="UniProtKB-UniRule"/>
</dbReference>
<comment type="similarity">
    <text evidence="2">In the N-terminal section; belongs to the NhaA Na(+)/H(+) (TC 2.A.33) antiporter family.</text>
</comment>
<gene>
    <name evidence="12" type="primary">nhaA</name>
    <name evidence="14" type="ORF">BKN37_12960</name>
</gene>
<dbReference type="PANTHER" id="PTHR30341">
    <property type="entry name" value="SODIUM ION/PROTON ANTIPORTER NHAA-RELATED"/>
    <property type="match status" value="1"/>
</dbReference>
<dbReference type="InterPro" id="IPR023171">
    <property type="entry name" value="Na/H_antiporter_dom_sf"/>
</dbReference>
<dbReference type="InterPro" id="IPR012336">
    <property type="entry name" value="Thioredoxin-like_fold"/>
</dbReference>
<dbReference type="AlphaFoldDB" id="A0A1S1NJ32"/>
<evidence type="ECO:0000256" key="3">
    <source>
        <dbReference type="ARBA" id="ARBA00022448"/>
    </source>
</evidence>
<comment type="subcellular location">
    <subcellularLocation>
        <location evidence="1">Cell inner membrane</location>
        <topology evidence="1">Multi-pass membrane protein</topology>
    </subcellularLocation>
    <subcellularLocation>
        <location evidence="12">Cell membrane</location>
        <topology evidence="12">Multi-pass membrane protein</topology>
    </subcellularLocation>
</comment>
<evidence type="ECO:0000256" key="11">
    <source>
        <dbReference type="ARBA" id="ARBA00023201"/>
    </source>
</evidence>
<sequence>MPLSASLRRRIEISKRFHGETLPAVALLIATVAAVVWANLSASYDGLWHTELGILAGPLHLALPLVEWVNEGLMAVFFFAIGLEVRREFAVGELRDREQAMLPVVAAVGGLVLPALLYMLVNWGTGAVTGWGVVISTDTAFALGVLALVGPKNAPRLRIFILTLAVVDDIAALLVIAGVYTNRLDLLALAVAAVALAGIWLLRHYRVWRVTPYLVVGVVAWVAVLESGIHATLAGVLVALLIPVYPPRDRDVAGATAFAHLYQQAPEARSARYARMSLAHAVPLNQRLSDLLAPYVNYVVVPVFALANAGVSLSGAGIRGSVTSTITWGVVLGLVVGKLIGIAGAAQLVMYFVPAARAPGLDFPRIAGVGAVSGIGFTISLLVADLAFADRVAKDDARTGVLLASLLAFSLAWLVFRLGERLKPLPTPAGVTLQRPIQRGRDHIRGHAAAATAIVVYAAMDDTYRKRTAVLLADVRRRMGDAVCVVFRHHTYDDDTATAALALEAAADQRRFWPMHDALVAHRGDLDEAALTDLAERTEVDARRFLHDVTAGVGLARIEDDDIDAAAAGLPDTPVLYLNGSRFEDTPNSLNVIWEARAQRS</sequence>
<evidence type="ECO:0000256" key="5">
    <source>
        <dbReference type="ARBA" id="ARBA00022475"/>
    </source>
</evidence>
<dbReference type="Proteomes" id="UP000179734">
    <property type="component" value="Unassembled WGS sequence"/>
</dbReference>
<feature type="transmembrane region" description="Helical" evidence="12">
    <location>
        <begin position="60"/>
        <end position="81"/>
    </location>
</feature>
<name>A0A1S1NJ32_9MYCO</name>
<dbReference type="Gene3D" id="3.40.30.10">
    <property type="entry name" value="Glutaredoxin"/>
    <property type="match status" value="1"/>
</dbReference>
<feature type="transmembrane region" description="Helical" evidence="12">
    <location>
        <begin position="21"/>
        <end position="40"/>
    </location>
</feature>
<dbReference type="Pfam" id="PF13462">
    <property type="entry name" value="Thioredoxin_4"/>
    <property type="match status" value="1"/>
</dbReference>
<keyword evidence="5 12" id="KW-1003">Cell membrane</keyword>
<feature type="transmembrane region" description="Helical" evidence="12">
    <location>
        <begin position="295"/>
        <end position="318"/>
    </location>
</feature>
<dbReference type="HAMAP" id="MF_01844">
    <property type="entry name" value="NhaA"/>
    <property type="match status" value="1"/>
</dbReference>
<evidence type="ECO:0000256" key="2">
    <source>
        <dbReference type="ARBA" id="ARBA00007006"/>
    </source>
</evidence>
<feature type="transmembrane region" description="Helical" evidence="12">
    <location>
        <begin position="160"/>
        <end position="180"/>
    </location>
</feature>
<dbReference type="InterPro" id="IPR036249">
    <property type="entry name" value="Thioredoxin-like_sf"/>
</dbReference>
<feature type="transmembrane region" description="Helical" evidence="12">
    <location>
        <begin position="400"/>
        <end position="419"/>
    </location>
</feature>
<feature type="transmembrane region" description="Helical" evidence="12">
    <location>
        <begin position="366"/>
        <end position="388"/>
    </location>
</feature>
<feature type="transmembrane region" description="Helical" evidence="12">
    <location>
        <begin position="186"/>
        <end position="202"/>
    </location>
</feature>
<proteinExistence type="inferred from homology"/>
<evidence type="ECO:0000313" key="15">
    <source>
        <dbReference type="Proteomes" id="UP000179734"/>
    </source>
</evidence>
<keyword evidence="11 12" id="KW-0739">Sodium transport</keyword>
<dbReference type="InterPro" id="IPR004670">
    <property type="entry name" value="NhaA"/>
</dbReference>
<evidence type="ECO:0000259" key="13">
    <source>
        <dbReference type="Pfam" id="PF13462"/>
    </source>
</evidence>
<dbReference type="EMBL" id="MLQM01000060">
    <property type="protein sequence ID" value="OHV03840.1"/>
    <property type="molecule type" value="Genomic_DNA"/>
</dbReference>
<evidence type="ECO:0000256" key="7">
    <source>
        <dbReference type="ARBA" id="ARBA00022989"/>
    </source>
</evidence>
<comment type="catalytic activity">
    <reaction evidence="12">
        <text>Na(+)(in) + 2 H(+)(out) = Na(+)(out) + 2 H(+)(in)</text>
        <dbReference type="Rhea" id="RHEA:29251"/>
        <dbReference type="ChEBI" id="CHEBI:15378"/>
        <dbReference type="ChEBI" id="CHEBI:29101"/>
    </reaction>
</comment>
<dbReference type="Gene3D" id="1.20.1530.10">
    <property type="entry name" value="Na+/H+ antiporter like domain"/>
    <property type="match status" value="1"/>
</dbReference>
<evidence type="ECO:0000256" key="4">
    <source>
        <dbReference type="ARBA" id="ARBA00022449"/>
    </source>
</evidence>
<feature type="domain" description="Thioredoxin-like fold" evidence="13">
    <location>
        <begin position="441"/>
        <end position="586"/>
    </location>
</feature>
<keyword evidence="10 12" id="KW-0472">Membrane</keyword>
<keyword evidence="7 12" id="KW-1133">Transmembrane helix</keyword>
<organism evidence="14 15">
    <name type="scientific">Mycobacterium talmoniae</name>
    <dbReference type="NCBI Taxonomy" id="1858794"/>
    <lineage>
        <taxon>Bacteria</taxon>
        <taxon>Bacillati</taxon>
        <taxon>Actinomycetota</taxon>
        <taxon>Actinomycetes</taxon>
        <taxon>Mycobacteriales</taxon>
        <taxon>Mycobacteriaceae</taxon>
        <taxon>Mycobacterium</taxon>
    </lineage>
</organism>
<evidence type="ECO:0000256" key="9">
    <source>
        <dbReference type="ARBA" id="ARBA00023065"/>
    </source>
</evidence>
<reference evidence="14 15" key="1">
    <citation type="submission" date="2016-10" db="EMBL/GenBank/DDBJ databases">
        <title>Genome sequence of Mycobacterium talmonii.</title>
        <authorList>
            <person name="Greninger A.L."/>
            <person name="Elliott B."/>
            <person name="Vasireddy S."/>
            <person name="Vasireddy R."/>
        </authorList>
    </citation>
    <scope>NUCLEOTIDE SEQUENCE [LARGE SCALE GENOMIC DNA]</scope>
    <source>
        <strain evidence="15">NE-TNMC-100812</strain>
    </source>
</reference>
<dbReference type="PANTHER" id="PTHR30341:SF0">
    <property type="entry name" value="NA(+)_H(+) ANTIPORTER NHAA"/>
    <property type="match status" value="1"/>
</dbReference>
<evidence type="ECO:0000256" key="10">
    <source>
        <dbReference type="ARBA" id="ARBA00023136"/>
    </source>
</evidence>
<keyword evidence="8 12" id="KW-0915">Sodium</keyword>
<keyword evidence="3 12" id="KW-0813">Transport</keyword>
<dbReference type="Pfam" id="PF06965">
    <property type="entry name" value="Na_H_antiport_1"/>
    <property type="match status" value="1"/>
</dbReference>
<dbReference type="NCBIfam" id="TIGR00773">
    <property type="entry name" value="NhaA"/>
    <property type="match status" value="1"/>
</dbReference>
<evidence type="ECO:0000256" key="1">
    <source>
        <dbReference type="ARBA" id="ARBA00004429"/>
    </source>
</evidence>
<comment type="caution">
    <text evidence="14">The sequence shown here is derived from an EMBL/GenBank/DDBJ whole genome shotgun (WGS) entry which is preliminary data.</text>
</comment>
<keyword evidence="4 12" id="KW-0050">Antiport</keyword>
<protein>
    <recommendedName>
        <fullName evidence="12">Na(+)/H(+) antiporter NhaA</fullName>
    </recommendedName>
    <alternativeName>
        <fullName evidence="12">Sodium/proton antiporter NhaA</fullName>
    </alternativeName>
</protein>